<dbReference type="EMBL" id="LN847008">
    <property type="protein sequence ID" value="CRI41251.1"/>
    <property type="molecule type" value="Genomic_DNA"/>
</dbReference>
<name>A0A0F7WP30_CHLPN</name>
<evidence type="ECO:0000313" key="12">
    <source>
        <dbReference type="EMBL" id="CRI72889.1"/>
    </source>
</evidence>
<evidence type="ECO:0000313" key="8">
    <source>
        <dbReference type="EMBL" id="CRI49140.1"/>
    </source>
</evidence>
<dbReference type="EMBL" id="LN849030">
    <property type="protein sequence ID" value="CRI72889.1"/>
    <property type="molecule type" value="Genomic_DNA"/>
</dbReference>
<dbReference type="EMBL" id="LN846998">
    <property type="protein sequence ID" value="CRI37854.1"/>
    <property type="molecule type" value="Genomic_DNA"/>
</dbReference>
<evidence type="ECO:0000313" key="4">
    <source>
        <dbReference type="EMBL" id="CRI42366.1"/>
    </source>
</evidence>
<dbReference type="EMBL" id="LN847003">
    <property type="protein sequence ID" value="CRI40120.1"/>
    <property type="molecule type" value="Genomic_DNA"/>
</dbReference>
<evidence type="ECO:0000313" key="9">
    <source>
        <dbReference type="EMBL" id="CRI50270.1"/>
    </source>
</evidence>
<dbReference type="EMBL" id="LN847225">
    <property type="protein sequence ID" value="CRI45716.1"/>
    <property type="molecule type" value="Genomic_DNA"/>
</dbReference>
<sequence>MADINFTRKIYHASLFKNSHFLFNARKKSFLGLFKKTSLSNEASSFP</sequence>
<dbReference type="AlphaFoldDB" id="A0A0F7WP30"/>
<protein>
    <submittedName>
        <fullName evidence="3">Uncharacterized protein</fullName>
    </submittedName>
</protein>
<dbReference type="EMBL" id="LN847038">
    <property type="protein sequence ID" value="CRI42366.1"/>
    <property type="molecule type" value="Genomic_DNA"/>
</dbReference>
<evidence type="ECO:0000313" key="7">
    <source>
        <dbReference type="EMBL" id="CRI46845.1"/>
    </source>
</evidence>
<evidence type="ECO:0000313" key="11">
    <source>
        <dbReference type="EMBL" id="CRI52528.1"/>
    </source>
</evidence>
<dbReference type="EMBL" id="LN847244">
    <property type="protein sequence ID" value="CRI49140.1"/>
    <property type="molecule type" value="Genomic_DNA"/>
</dbReference>
<evidence type="ECO:0000313" key="3">
    <source>
        <dbReference type="EMBL" id="CRI41251.1"/>
    </source>
</evidence>
<dbReference type="EMBL" id="LN847240">
    <property type="protein sequence ID" value="CRI50270.1"/>
    <property type="molecule type" value="Genomic_DNA"/>
</dbReference>
<reference evidence="3" key="1">
    <citation type="submission" date="2015-05" db="EMBL/GenBank/DDBJ databases">
        <authorList>
            <person name="Rattei Thomas"/>
        </authorList>
    </citation>
    <scope>NUCLEOTIDE SEQUENCE</scope>
    <source>
        <strain evidence="1">CV15</strain>
        <strain evidence="2">CWL029c</strain>
        <strain evidence="4">DC9</strain>
        <strain evidence="3">GiD</strain>
        <strain evidence="5">H12</strain>
        <strain evidence="6">MUL2216</strain>
        <strain evidence="7">Panola</strain>
        <strain evidence="9">PB1</strain>
        <strain evidence="8">U1271</strain>
        <strain evidence="10">UZG1</strain>
        <strain evidence="11">Wien2</strain>
        <strain evidence="12">YK41</strain>
    </source>
</reference>
<dbReference type="EMBL" id="LN847252">
    <property type="protein sequence ID" value="CRI52528.1"/>
    <property type="molecule type" value="Genomic_DNA"/>
</dbReference>
<accession>A0A0F7WP30</accession>
<evidence type="ECO:0000313" key="10">
    <source>
        <dbReference type="EMBL" id="CRI51397.1"/>
    </source>
</evidence>
<dbReference type="EMBL" id="LN847245">
    <property type="protein sequence ID" value="CRI51397.1"/>
    <property type="molecule type" value="Genomic_DNA"/>
</dbReference>
<proteinExistence type="predicted"/>
<evidence type="ECO:0000313" key="6">
    <source>
        <dbReference type="EMBL" id="CRI45716.1"/>
    </source>
</evidence>
<dbReference type="EMBL" id="LN847231">
    <property type="protein sequence ID" value="CRI46845.1"/>
    <property type="molecule type" value="Genomic_DNA"/>
</dbReference>
<evidence type="ECO:0000313" key="2">
    <source>
        <dbReference type="EMBL" id="CRI40120.1"/>
    </source>
</evidence>
<organism evidence="3">
    <name type="scientific">Chlamydia pneumoniae</name>
    <name type="common">Chlamydophila pneumoniae</name>
    <dbReference type="NCBI Taxonomy" id="83558"/>
    <lineage>
        <taxon>Bacteria</taxon>
        <taxon>Pseudomonadati</taxon>
        <taxon>Chlamydiota</taxon>
        <taxon>Chlamydiia</taxon>
        <taxon>Chlamydiales</taxon>
        <taxon>Chlamydiaceae</taxon>
        <taxon>Chlamydia/Chlamydophila group</taxon>
        <taxon>Chlamydia</taxon>
    </lineage>
</organism>
<gene>
    <name evidence="1" type="ORF">BN1224_CV15_B_01770</name>
    <name evidence="4" type="ORF">BN1224_DC9_BG_00140</name>
    <name evidence="3" type="ORF">BN1224_GiD_A_02520</name>
    <name evidence="5" type="ORF">BN1224_H12_BY_00020</name>
    <name evidence="6" type="ORF">BN1224_MUL2216_D_00960</name>
    <name evidence="7" type="ORF">BN1224_Panola_E_00620</name>
    <name evidence="9" type="ORF">BN1224_PB1_B_02390</name>
    <name evidence="8" type="ORF">BN1224_U1271_C_00800</name>
    <name evidence="10" type="ORF">BN1224_UZG1_A_02520</name>
    <name evidence="11" type="ORF">BN1224_Wien2_E_00250</name>
    <name evidence="12" type="ORF">BN1224_YK41_BA_00080</name>
    <name evidence="2" type="ORF">CWL029c_C_00800</name>
</gene>
<evidence type="ECO:0000313" key="5">
    <source>
        <dbReference type="EMBL" id="CRI43478.1"/>
    </source>
</evidence>
<evidence type="ECO:0000313" key="1">
    <source>
        <dbReference type="EMBL" id="CRI37854.1"/>
    </source>
</evidence>
<dbReference type="EMBL" id="LN847137">
    <property type="protein sequence ID" value="CRI43478.1"/>
    <property type="molecule type" value="Genomic_DNA"/>
</dbReference>